<sequence length="199" mass="22092">MKQKELFLQADAALRSVIDRITPDQLDEPAPTDWAVTPNPTLRDVVAAHARDEAWLPDVLRGRTIEEAGDSYNGDLLGDDPIGAYDRLNDLATAAVSQDLDPEKIVHLSYGDFSVREYLEHVSIYRAFQAWSIARQLGWDYALPAALVESLEEVVGPQIDGFRAMGVFPAEVPVPDDADRETRLLGRVGYWMPKADGTK</sequence>
<proteinExistence type="predicted"/>
<protein>
    <recommendedName>
        <fullName evidence="3">TIGR03086 family protein</fullName>
    </recommendedName>
</protein>
<gene>
    <name evidence="1" type="ORF">E3T61_16535</name>
</gene>
<dbReference type="EMBL" id="SOHM01000034">
    <property type="protein sequence ID" value="TFD85741.1"/>
    <property type="molecule type" value="Genomic_DNA"/>
</dbReference>
<dbReference type="Proteomes" id="UP000298468">
    <property type="component" value="Unassembled WGS sequence"/>
</dbReference>
<comment type="caution">
    <text evidence="1">The sequence shown here is derived from an EMBL/GenBank/DDBJ whole genome shotgun (WGS) entry which is preliminary data.</text>
</comment>
<dbReference type="RefSeq" id="WP_134641956.1">
    <property type="nucleotide sequence ID" value="NZ_SOHM01000034.1"/>
</dbReference>
<accession>A0A4R9BJ03</accession>
<evidence type="ECO:0000313" key="1">
    <source>
        <dbReference type="EMBL" id="TFD85741.1"/>
    </source>
</evidence>
<dbReference type="AlphaFoldDB" id="A0A4R9BJ03"/>
<keyword evidence="2" id="KW-1185">Reference proteome</keyword>
<name>A0A4R9BJ03_9MICO</name>
<organism evidence="1 2">
    <name type="scientific">Cryobacterium lactosi</name>
    <dbReference type="NCBI Taxonomy" id="1259202"/>
    <lineage>
        <taxon>Bacteria</taxon>
        <taxon>Bacillati</taxon>
        <taxon>Actinomycetota</taxon>
        <taxon>Actinomycetes</taxon>
        <taxon>Micrococcales</taxon>
        <taxon>Microbacteriaceae</taxon>
        <taxon>Cryobacterium</taxon>
    </lineage>
</organism>
<reference evidence="1 2" key="1">
    <citation type="submission" date="2019-03" db="EMBL/GenBank/DDBJ databases">
        <title>Genomics of glacier-inhabiting Cryobacterium strains.</title>
        <authorList>
            <person name="Liu Q."/>
            <person name="Xin Y.-H."/>
        </authorList>
    </citation>
    <scope>NUCLEOTIDE SEQUENCE [LARGE SCALE GENOMIC DNA]</scope>
    <source>
        <strain evidence="1 2">Sr59</strain>
    </source>
</reference>
<evidence type="ECO:0008006" key="3">
    <source>
        <dbReference type="Google" id="ProtNLM"/>
    </source>
</evidence>
<evidence type="ECO:0000313" key="2">
    <source>
        <dbReference type="Proteomes" id="UP000298468"/>
    </source>
</evidence>
<dbReference type="OrthoDB" id="4928804at2"/>